<keyword evidence="4" id="KW-1185">Reference proteome</keyword>
<accession>A0A917AEU7</accession>
<dbReference type="EMBL" id="BMFJ01000002">
    <property type="protein sequence ID" value="GGE47861.1"/>
    <property type="molecule type" value="Genomic_DNA"/>
</dbReference>
<feature type="region of interest" description="Disordered" evidence="1">
    <location>
        <begin position="1"/>
        <end position="27"/>
    </location>
</feature>
<sequence length="105" mass="11836">MIEVSAMPKKSTPFSKKRRQTRSDLVDLQPDHKRVRVPADLEIEAEAEILELIKAWTGSYVQAVAWYDTEPLPSFDNLTAAELMRQGRADAVKAYIERIADGGYA</sequence>
<protein>
    <recommendedName>
        <fullName evidence="2">Antitoxin Xre/MbcA/ParS-like toxin-binding domain-containing protein</fullName>
    </recommendedName>
</protein>
<dbReference type="Pfam" id="PF09722">
    <property type="entry name" value="Xre_MbcA_ParS_C"/>
    <property type="match status" value="1"/>
</dbReference>
<evidence type="ECO:0000259" key="2">
    <source>
        <dbReference type="Pfam" id="PF09722"/>
    </source>
</evidence>
<gene>
    <name evidence="3" type="ORF">GCM10011360_38790</name>
</gene>
<reference evidence="4" key="1">
    <citation type="journal article" date="2019" name="Int. J. Syst. Evol. Microbiol.">
        <title>The Global Catalogue of Microorganisms (GCM) 10K type strain sequencing project: providing services to taxonomists for standard genome sequencing and annotation.</title>
        <authorList>
            <consortium name="The Broad Institute Genomics Platform"/>
            <consortium name="The Broad Institute Genome Sequencing Center for Infectious Disease"/>
            <person name="Wu L."/>
            <person name="Ma J."/>
        </authorList>
    </citation>
    <scope>NUCLEOTIDE SEQUENCE [LARGE SCALE GENOMIC DNA]</scope>
    <source>
        <strain evidence="4">CGMCC 1.12664</strain>
    </source>
</reference>
<dbReference type="AlphaFoldDB" id="A0A917AEU7"/>
<dbReference type="InterPro" id="IPR024467">
    <property type="entry name" value="Xre/MbcA/ParS-like_toxin-bd"/>
</dbReference>
<feature type="domain" description="Antitoxin Xre/MbcA/ParS-like toxin-binding" evidence="2">
    <location>
        <begin position="56"/>
        <end position="102"/>
    </location>
</feature>
<comment type="caution">
    <text evidence="3">The sequence shown here is derived from an EMBL/GenBank/DDBJ whole genome shotgun (WGS) entry which is preliminary data.</text>
</comment>
<evidence type="ECO:0000313" key="4">
    <source>
        <dbReference type="Proteomes" id="UP000612855"/>
    </source>
</evidence>
<dbReference type="Proteomes" id="UP000612855">
    <property type="component" value="Unassembled WGS sequence"/>
</dbReference>
<proteinExistence type="predicted"/>
<name>A0A917AEU7_9RHOB</name>
<evidence type="ECO:0000256" key="1">
    <source>
        <dbReference type="SAM" id="MobiDB-lite"/>
    </source>
</evidence>
<organism evidence="3 4">
    <name type="scientific">Primorskyibacter flagellatus</name>
    <dbReference type="NCBI Taxonomy" id="1387277"/>
    <lineage>
        <taxon>Bacteria</taxon>
        <taxon>Pseudomonadati</taxon>
        <taxon>Pseudomonadota</taxon>
        <taxon>Alphaproteobacteria</taxon>
        <taxon>Rhodobacterales</taxon>
        <taxon>Roseobacteraceae</taxon>
        <taxon>Primorskyibacter</taxon>
    </lineage>
</organism>
<evidence type="ECO:0000313" key="3">
    <source>
        <dbReference type="EMBL" id="GGE47861.1"/>
    </source>
</evidence>